<dbReference type="SUPFAM" id="SSF53187">
    <property type="entry name" value="Zn-dependent exopeptidases"/>
    <property type="match status" value="1"/>
</dbReference>
<dbReference type="CDD" id="cd03884">
    <property type="entry name" value="M20_bAS"/>
    <property type="match status" value="1"/>
</dbReference>
<organism evidence="9 10">
    <name type="scientific">Paenibacillus xerothermodurans</name>
    <dbReference type="NCBI Taxonomy" id="1977292"/>
    <lineage>
        <taxon>Bacteria</taxon>
        <taxon>Bacillati</taxon>
        <taxon>Bacillota</taxon>
        <taxon>Bacilli</taxon>
        <taxon>Bacillales</taxon>
        <taxon>Paenibacillaceae</taxon>
        <taxon>Paenibacillus</taxon>
    </lineage>
</organism>
<dbReference type="SUPFAM" id="SSF55031">
    <property type="entry name" value="Bacterial exopeptidase dimerisation domain"/>
    <property type="match status" value="1"/>
</dbReference>
<name>A0A2W1NLK5_PAEXE</name>
<reference evidence="9" key="1">
    <citation type="submission" date="2018-06" db="EMBL/GenBank/DDBJ databases">
        <title>Paenibacillus xerothermodurans sp. nov. an extremely dry heat resistant spore forming bacterium isolated from the soil of Cape Canaveral, Florida.</title>
        <authorList>
            <person name="Seuylemezian A."/>
            <person name="Kaur N."/>
            <person name="Patil P."/>
            <person name="Patil P."/>
            <person name="Mayilraj S."/>
            <person name="Vaishampayan P."/>
        </authorList>
    </citation>
    <scope>NUCLEOTIDE SEQUENCE [LARGE SCALE GENOMIC DNA]</scope>
    <source>
        <strain evidence="9">ATCC 27380</strain>
    </source>
</reference>
<comment type="subunit">
    <text evidence="3">Homodimer.</text>
</comment>
<evidence type="ECO:0000256" key="5">
    <source>
        <dbReference type="ARBA" id="ARBA00022801"/>
    </source>
</evidence>
<dbReference type="Gene3D" id="3.30.70.360">
    <property type="match status" value="1"/>
</dbReference>
<dbReference type="InterPro" id="IPR002933">
    <property type="entry name" value="Peptidase_M20"/>
</dbReference>
<dbReference type="PANTHER" id="PTHR32494:SF19">
    <property type="entry name" value="ALLANTOATE DEIMINASE-RELATED"/>
    <property type="match status" value="1"/>
</dbReference>
<accession>A0A2W1NLK5</accession>
<feature type="binding site" evidence="7">
    <location>
        <position position="383"/>
    </location>
    <ligand>
        <name>Zn(2+)</name>
        <dbReference type="ChEBI" id="CHEBI:29105"/>
        <label>2</label>
    </ligand>
</feature>
<evidence type="ECO:0000256" key="1">
    <source>
        <dbReference type="ARBA" id="ARBA00001936"/>
    </source>
</evidence>
<dbReference type="OrthoDB" id="9808195at2"/>
<dbReference type="GO" id="GO:0016813">
    <property type="term" value="F:hydrolase activity, acting on carbon-nitrogen (but not peptide) bonds, in linear amidines"/>
    <property type="evidence" value="ECO:0007669"/>
    <property type="project" value="InterPro"/>
</dbReference>
<comment type="caution">
    <text evidence="9">The sequence shown here is derived from an EMBL/GenBank/DDBJ whole genome shotgun (WGS) entry which is preliminary data.</text>
</comment>
<proteinExistence type="inferred from homology"/>
<dbReference type="GO" id="GO:0046872">
    <property type="term" value="F:metal ion binding"/>
    <property type="evidence" value="ECO:0007669"/>
    <property type="project" value="UniProtKB-KW"/>
</dbReference>
<evidence type="ECO:0000256" key="6">
    <source>
        <dbReference type="ARBA" id="ARBA00023211"/>
    </source>
</evidence>
<gene>
    <name evidence="9" type="ORF">CBW46_014300</name>
</gene>
<dbReference type="NCBIfam" id="TIGR01879">
    <property type="entry name" value="hydantase"/>
    <property type="match status" value="1"/>
</dbReference>
<sequence>MINHGRLEERIQSLGMIGATPEGGVARLSLSKEDREAQMLVSAWMQKAGMEVRVDPAGNLIGRIEGTRREAQPVVIGSHIDSVVNGGKYDGVIGVIGGIEVVQHLHEEGIKPLRPIEVIAFCEEEGSRFQSGLFGSRAMVGAINEQDFELVDQQGMTRREALIQFGLDPKKIKEEVVRRQGAIQAYLEMHIEQGPVLELLQAPIGIVNGIAGPAWVEVTVQGKAGHAGTLPMNMRQDALLGAAQIALLVEDICHAYQDAPVVGTVGHMEVLPGGANTVPGRVVFSVDVRDIDKGRRDEVMRQVKTGAQQICEQRGLGFSWNERLNLDPVECSPSIIDVMKEQSLKMKLQCPLLISGAGHDAQLMAVITEMGMIFVRCKDGVSHNPAEYADIADIALGTELLSRVALHLASQ</sequence>
<dbReference type="Pfam" id="PF01546">
    <property type="entry name" value="Peptidase_M20"/>
    <property type="match status" value="1"/>
</dbReference>
<feature type="binding site" evidence="7">
    <location>
        <position position="79"/>
    </location>
    <ligand>
        <name>Zn(2+)</name>
        <dbReference type="ChEBI" id="CHEBI:29105"/>
        <label>1</label>
    </ligand>
</feature>
<dbReference type="Gene3D" id="3.40.630.10">
    <property type="entry name" value="Zn peptidases"/>
    <property type="match status" value="1"/>
</dbReference>
<keyword evidence="7" id="KW-0862">Zinc</keyword>
<dbReference type="PIRSF" id="PIRSF001235">
    <property type="entry name" value="Amidase_carbamoylase"/>
    <property type="match status" value="1"/>
</dbReference>
<dbReference type="RefSeq" id="WP_089200682.1">
    <property type="nucleotide sequence ID" value="NZ_NHRJ02000008.1"/>
</dbReference>
<dbReference type="PANTHER" id="PTHR32494">
    <property type="entry name" value="ALLANTOATE DEIMINASE-RELATED"/>
    <property type="match status" value="1"/>
</dbReference>
<evidence type="ECO:0000313" key="9">
    <source>
        <dbReference type="EMBL" id="PZE20315.1"/>
    </source>
</evidence>
<feature type="domain" description="Peptidase M20 dimerisation" evidence="8">
    <location>
        <begin position="210"/>
        <end position="309"/>
    </location>
</feature>
<feature type="binding site" evidence="7">
    <location>
        <position position="125"/>
    </location>
    <ligand>
        <name>Zn(2+)</name>
        <dbReference type="ChEBI" id="CHEBI:29105"/>
        <label>2</label>
    </ligand>
</feature>
<evidence type="ECO:0000256" key="3">
    <source>
        <dbReference type="ARBA" id="ARBA00011738"/>
    </source>
</evidence>
<feature type="binding site" evidence="7">
    <location>
        <position position="90"/>
    </location>
    <ligand>
        <name>Zn(2+)</name>
        <dbReference type="ChEBI" id="CHEBI:29105"/>
        <label>2</label>
    </ligand>
</feature>
<dbReference type="InterPro" id="IPR010158">
    <property type="entry name" value="Amidase_Cbmase"/>
</dbReference>
<dbReference type="InterPro" id="IPR036264">
    <property type="entry name" value="Bact_exopeptidase_dim_dom"/>
</dbReference>
<keyword evidence="5 9" id="KW-0378">Hydrolase</keyword>
<dbReference type="EMBL" id="NHRJ02000008">
    <property type="protein sequence ID" value="PZE20315.1"/>
    <property type="molecule type" value="Genomic_DNA"/>
</dbReference>
<comment type="cofactor">
    <cofactor evidence="1">
        <name>Mn(2+)</name>
        <dbReference type="ChEBI" id="CHEBI:29035"/>
    </cofactor>
</comment>
<feature type="binding site" evidence="7">
    <location>
        <position position="90"/>
    </location>
    <ligand>
        <name>Zn(2+)</name>
        <dbReference type="ChEBI" id="CHEBI:29105"/>
        <label>1</label>
    </ligand>
</feature>
<keyword evidence="10" id="KW-1185">Reference proteome</keyword>
<evidence type="ECO:0000256" key="4">
    <source>
        <dbReference type="ARBA" id="ARBA00022723"/>
    </source>
</evidence>
<evidence type="ECO:0000256" key="2">
    <source>
        <dbReference type="ARBA" id="ARBA00006153"/>
    </source>
</evidence>
<feature type="binding site" evidence="7">
    <location>
        <position position="190"/>
    </location>
    <ligand>
        <name>Zn(2+)</name>
        <dbReference type="ChEBI" id="CHEBI:29105"/>
        <label>1</label>
    </ligand>
</feature>
<protein>
    <submittedName>
        <fullName evidence="9">Zn-dependent hydrolase</fullName>
    </submittedName>
</protein>
<evidence type="ECO:0000313" key="10">
    <source>
        <dbReference type="Proteomes" id="UP000214746"/>
    </source>
</evidence>
<dbReference type="InterPro" id="IPR011650">
    <property type="entry name" value="Peptidase_M20_dimer"/>
</dbReference>
<dbReference type="NCBIfam" id="NF006771">
    <property type="entry name" value="PRK09290.1-5"/>
    <property type="match status" value="1"/>
</dbReference>
<dbReference type="Proteomes" id="UP000214746">
    <property type="component" value="Unassembled WGS sequence"/>
</dbReference>
<comment type="similarity">
    <text evidence="2">Belongs to the peptidase M20 family.</text>
</comment>
<dbReference type="AlphaFoldDB" id="A0A2W1NLK5"/>
<evidence type="ECO:0000259" key="8">
    <source>
        <dbReference type="Pfam" id="PF07687"/>
    </source>
</evidence>
<dbReference type="Pfam" id="PF07687">
    <property type="entry name" value="M20_dimer"/>
    <property type="match status" value="1"/>
</dbReference>
<comment type="cofactor">
    <cofactor evidence="7">
        <name>Zn(2+)</name>
        <dbReference type="ChEBI" id="CHEBI:29105"/>
    </cofactor>
    <text evidence="7">Binds 2 Zn(2+) ions per subunit.</text>
</comment>
<keyword evidence="4 7" id="KW-0479">Metal-binding</keyword>
<keyword evidence="6" id="KW-0464">Manganese</keyword>
<evidence type="ECO:0000256" key="7">
    <source>
        <dbReference type="PIRSR" id="PIRSR001235-1"/>
    </source>
</evidence>